<dbReference type="STRING" id="5466.A0A4R8R593"/>
<evidence type="ECO:0000259" key="2">
    <source>
        <dbReference type="Pfam" id="PF20150"/>
    </source>
</evidence>
<evidence type="ECO:0000256" key="1">
    <source>
        <dbReference type="SAM" id="MobiDB-lite"/>
    </source>
</evidence>
<dbReference type="EMBL" id="RYZW01000098">
    <property type="protein sequence ID" value="TDZ48327.1"/>
    <property type="molecule type" value="Genomic_DNA"/>
</dbReference>
<feature type="compositionally biased region" description="Acidic residues" evidence="1">
    <location>
        <begin position="248"/>
        <end position="270"/>
    </location>
</feature>
<dbReference type="InterPro" id="IPR045518">
    <property type="entry name" value="2EXR"/>
</dbReference>
<feature type="compositionally biased region" description="Basic and acidic residues" evidence="1">
    <location>
        <begin position="756"/>
        <end position="772"/>
    </location>
</feature>
<proteinExistence type="predicted"/>
<dbReference type="Proteomes" id="UP000295703">
    <property type="component" value="Unassembled WGS sequence"/>
</dbReference>
<dbReference type="Pfam" id="PF20150">
    <property type="entry name" value="2EXR"/>
    <property type="match status" value="1"/>
</dbReference>
<feature type="region of interest" description="Disordered" evidence="1">
    <location>
        <begin position="552"/>
        <end position="864"/>
    </location>
</feature>
<feature type="compositionally biased region" description="Acidic residues" evidence="1">
    <location>
        <begin position="728"/>
        <end position="737"/>
    </location>
</feature>
<feature type="compositionally biased region" description="Acidic residues" evidence="1">
    <location>
        <begin position="851"/>
        <end position="864"/>
    </location>
</feature>
<feature type="domain" description="2EXR" evidence="2">
    <location>
        <begin position="289"/>
        <end position="386"/>
    </location>
</feature>
<feature type="compositionally biased region" description="Acidic residues" evidence="1">
    <location>
        <begin position="816"/>
        <end position="843"/>
    </location>
</feature>
<organism evidence="3 4">
    <name type="scientific">Colletotrichum trifolii</name>
    <dbReference type="NCBI Taxonomy" id="5466"/>
    <lineage>
        <taxon>Eukaryota</taxon>
        <taxon>Fungi</taxon>
        <taxon>Dikarya</taxon>
        <taxon>Ascomycota</taxon>
        <taxon>Pezizomycotina</taxon>
        <taxon>Sordariomycetes</taxon>
        <taxon>Hypocreomycetidae</taxon>
        <taxon>Glomerellales</taxon>
        <taxon>Glomerellaceae</taxon>
        <taxon>Colletotrichum</taxon>
        <taxon>Colletotrichum orbiculare species complex</taxon>
    </lineage>
</organism>
<evidence type="ECO:0000313" key="3">
    <source>
        <dbReference type="EMBL" id="TDZ48327.1"/>
    </source>
</evidence>
<accession>A0A4R8R593</accession>
<keyword evidence="4" id="KW-1185">Reference proteome</keyword>
<feature type="compositionally biased region" description="Acidic residues" evidence="1">
    <location>
        <begin position="778"/>
        <end position="794"/>
    </location>
</feature>
<dbReference type="PANTHER" id="PTHR35910">
    <property type="entry name" value="2EXR DOMAIN-CONTAINING PROTEIN"/>
    <property type="match status" value="1"/>
</dbReference>
<evidence type="ECO:0000313" key="4">
    <source>
        <dbReference type="Proteomes" id="UP000295703"/>
    </source>
</evidence>
<feature type="compositionally biased region" description="Acidic residues" evidence="1">
    <location>
        <begin position="678"/>
        <end position="689"/>
    </location>
</feature>
<dbReference type="InterPro" id="IPR013901">
    <property type="entry name" value="Anthrone_oxy"/>
</dbReference>
<protein>
    <submittedName>
        <fullName evidence="3">Anthrone oxygenase encC</fullName>
    </submittedName>
</protein>
<feature type="compositionally biased region" description="Acidic residues" evidence="1">
    <location>
        <begin position="553"/>
        <end position="609"/>
    </location>
</feature>
<dbReference type="AlphaFoldDB" id="A0A4R8R593"/>
<dbReference type="Pfam" id="PF08592">
    <property type="entry name" value="Anthrone_oxy"/>
    <property type="match status" value="1"/>
</dbReference>
<sequence>MASNIDWLRALELANLLGIAHLAGYHYASDQIAVPNILKLRDESAIIDQWFCGWDVGRKYGPAMVSGTAAIFGFLAWKGGLRSSAFPYHLAASILVGLIAPYTQLRVFPVNDKLLAEHETIASRRKKTDDTDGTTSIEELHARIDTFLSARRRIHGPPNKASAFADRVCVSLSAQPRRSRTPGLHPTSTAFNPQRHSKETMADSSDESAIEGAGLLQNDASDSENSVDSGSESGSDDIGTANGLLDIEASESGESDTESDEDSSDSDSDDASILGGGGSGRRRGPRQVFTQFKKLPIELRHRIWHFFCPDLDIHHSPRVLSFQFLCNPKQDVVWEGTVLENQIRPVDVMLAVHHESREIALRAFPDTLVIRQGRRIIHFNKQRDVVQINGFRRPWTHNSSIKGFSENIHNVALEVAHDELIEEAFALLKNLPNLKNVYPIERHNKKRIPHRLRWCASDQIHRYEILQLQKEFNIGEDLHFIYCWPDYQKHGEFAEANVSMNIDEVWDCTAVSAELHDAMQDLFARLKFGRMVCFGWDAADTFDIFLAKHGDDSDVDSSSDDDDSAGSSDDTDVNEYESDGIDDATIDDESVDGEDLEIANDSEDEEDGGASEFAGFSPLRDEDGSMLADAAHFSSPEPEESEEGDAPRRGARNTIVLSEDEEENQESGRGGARRVVLSDDEDEEEEEEPSQTTKRSRRVVLSDDEEDEGEETSRPPRGSGRRARVLASDDEEDDDEGGAVVNRTETRDDSDTDGGADTKKPLSLAEKLERNRRQNPVSEEEESEEEESNTEEEGEPVRMSLAQRLLAHRRQNPLESESEGDSEGSIDEDDEEDEEEDEEDDDNGMFMNMADEGETDEEQDEEES</sequence>
<reference evidence="3 4" key="1">
    <citation type="submission" date="2018-12" db="EMBL/GenBank/DDBJ databases">
        <title>Genome sequence and assembly of Colletotrichum trifolii.</title>
        <authorList>
            <person name="Gan P."/>
            <person name="Shirasu K."/>
        </authorList>
    </citation>
    <scope>NUCLEOTIDE SEQUENCE [LARGE SCALE GENOMIC DNA]</scope>
    <source>
        <strain evidence="3 4">543-2</strain>
    </source>
</reference>
<name>A0A4R8R593_COLTR</name>
<feature type="region of interest" description="Disordered" evidence="1">
    <location>
        <begin position="174"/>
        <end position="286"/>
    </location>
</feature>
<feature type="compositionally biased region" description="Low complexity" evidence="1">
    <location>
        <begin position="223"/>
        <end position="237"/>
    </location>
</feature>
<dbReference type="PANTHER" id="PTHR35910:SF1">
    <property type="entry name" value="2EXR DOMAIN-CONTAINING PROTEIN"/>
    <property type="match status" value="1"/>
</dbReference>
<gene>
    <name evidence="3" type="primary">encC</name>
    <name evidence="3" type="ORF">CTRI78_v008279</name>
</gene>
<comment type="caution">
    <text evidence="3">The sequence shown here is derived from an EMBL/GenBank/DDBJ whole genome shotgun (WGS) entry which is preliminary data.</text>
</comment>